<dbReference type="PROSITE" id="PS51935">
    <property type="entry name" value="NLPC_P60"/>
    <property type="match status" value="1"/>
</dbReference>
<keyword evidence="7" id="KW-1185">Reference proteome</keyword>
<accession>A0ABQ3YSV9</accession>
<keyword evidence="2" id="KW-0645">Protease</keyword>
<dbReference type="InterPro" id="IPR000064">
    <property type="entry name" value="NLP_P60_dom"/>
</dbReference>
<feature type="domain" description="NlpC/P60" evidence="5">
    <location>
        <begin position="2"/>
        <end position="120"/>
    </location>
</feature>
<reference evidence="6 7" key="1">
    <citation type="submission" date="2021-01" db="EMBL/GenBank/DDBJ databases">
        <title>Whole genome shotgun sequence of Actinoplanes durhamensis NBRC 14914.</title>
        <authorList>
            <person name="Komaki H."/>
            <person name="Tamura T."/>
        </authorList>
    </citation>
    <scope>NUCLEOTIDE SEQUENCE [LARGE SCALE GENOMIC DNA]</scope>
    <source>
        <strain evidence="6 7">NBRC 14914</strain>
    </source>
</reference>
<sequence>MLVRGRRVVAAAGAQRGKPYRHGAQGPRAFDCSGLTTYVYRSVRVALPRTANAQFHAAKPVSRATAQPGDLVFWVHGKHAYHVGVYAGGGRVWHAPKSGDHVRLATVWSWREVHFGRVAA</sequence>
<evidence type="ECO:0000313" key="6">
    <source>
        <dbReference type="EMBL" id="GIE00610.1"/>
    </source>
</evidence>
<organism evidence="6 7">
    <name type="scientific">Paractinoplanes durhamensis</name>
    <dbReference type="NCBI Taxonomy" id="113563"/>
    <lineage>
        <taxon>Bacteria</taxon>
        <taxon>Bacillati</taxon>
        <taxon>Actinomycetota</taxon>
        <taxon>Actinomycetes</taxon>
        <taxon>Micromonosporales</taxon>
        <taxon>Micromonosporaceae</taxon>
        <taxon>Paractinoplanes</taxon>
    </lineage>
</organism>
<keyword evidence="4" id="KW-0788">Thiol protease</keyword>
<dbReference type="PANTHER" id="PTHR47359:SF3">
    <property type="entry name" value="NLP_P60 DOMAIN-CONTAINING PROTEIN-RELATED"/>
    <property type="match status" value="1"/>
</dbReference>
<dbReference type="Gene3D" id="3.90.1720.10">
    <property type="entry name" value="endopeptidase domain like (from Nostoc punctiforme)"/>
    <property type="match status" value="1"/>
</dbReference>
<dbReference type="InterPro" id="IPR051794">
    <property type="entry name" value="PG_Endopeptidase_C40"/>
</dbReference>
<evidence type="ECO:0000256" key="3">
    <source>
        <dbReference type="ARBA" id="ARBA00022801"/>
    </source>
</evidence>
<evidence type="ECO:0000313" key="7">
    <source>
        <dbReference type="Proteomes" id="UP000637628"/>
    </source>
</evidence>
<dbReference type="Proteomes" id="UP000637628">
    <property type="component" value="Unassembled WGS sequence"/>
</dbReference>
<evidence type="ECO:0000256" key="4">
    <source>
        <dbReference type="ARBA" id="ARBA00022807"/>
    </source>
</evidence>
<comment type="caution">
    <text evidence="6">The sequence shown here is derived from an EMBL/GenBank/DDBJ whole genome shotgun (WGS) entry which is preliminary data.</text>
</comment>
<dbReference type="Pfam" id="PF00877">
    <property type="entry name" value="NLPC_P60"/>
    <property type="match status" value="1"/>
</dbReference>
<dbReference type="RefSeq" id="WP_203726251.1">
    <property type="nucleotide sequence ID" value="NZ_BAAATX010000031.1"/>
</dbReference>
<dbReference type="InterPro" id="IPR038765">
    <property type="entry name" value="Papain-like_cys_pep_sf"/>
</dbReference>
<comment type="similarity">
    <text evidence="1">Belongs to the peptidase C40 family.</text>
</comment>
<evidence type="ECO:0000259" key="5">
    <source>
        <dbReference type="PROSITE" id="PS51935"/>
    </source>
</evidence>
<dbReference type="EMBL" id="BOML01000019">
    <property type="protein sequence ID" value="GIE00610.1"/>
    <property type="molecule type" value="Genomic_DNA"/>
</dbReference>
<dbReference type="SUPFAM" id="SSF54001">
    <property type="entry name" value="Cysteine proteinases"/>
    <property type="match status" value="1"/>
</dbReference>
<dbReference type="PANTHER" id="PTHR47359">
    <property type="entry name" value="PEPTIDOGLYCAN DL-ENDOPEPTIDASE CWLO"/>
    <property type="match status" value="1"/>
</dbReference>
<protein>
    <recommendedName>
        <fullName evidence="5">NlpC/P60 domain-containing protein</fullName>
    </recommendedName>
</protein>
<gene>
    <name evidence="6" type="ORF">Adu01nite_19600</name>
</gene>
<name>A0ABQ3YSV9_9ACTN</name>
<proteinExistence type="inferred from homology"/>
<evidence type="ECO:0000256" key="2">
    <source>
        <dbReference type="ARBA" id="ARBA00022670"/>
    </source>
</evidence>
<keyword evidence="3" id="KW-0378">Hydrolase</keyword>
<evidence type="ECO:0000256" key="1">
    <source>
        <dbReference type="ARBA" id="ARBA00007074"/>
    </source>
</evidence>